<dbReference type="Gene3D" id="2.130.10.10">
    <property type="entry name" value="YVTN repeat-like/Quinoprotein amine dehydrogenase"/>
    <property type="match status" value="1"/>
</dbReference>
<evidence type="ECO:0000313" key="2">
    <source>
        <dbReference type="EMBL" id="URN93878.1"/>
    </source>
</evidence>
<accession>A0A9J6ZCH0</accession>
<dbReference type="PANTHER" id="PTHR30344:SF1">
    <property type="entry name" value="6-PHOSPHOGLUCONOLACTONASE"/>
    <property type="match status" value="1"/>
</dbReference>
<comment type="similarity">
    <text evidence="1">Belongs to the cycloisomerase 2 family.</text>
</comment>
<dbReference type="SUPFAM" id="SSF51004">
    <property type="entry name" value="C-terminal (heme d1) domain of cytochrome cd1-nitrite reductase"/>
    <property type="match status" value="1"/>
</dbReference>
<protein>
    <submittedName>
        <fullName evidence="2">Lactonase family protein</fullName>
    </submittedName>
</protein>
<evidence type="ECO:0000313" key="3">
    <source>
        <dbReference type="Proteomes" id="UP001056756"/>
    </source>
</evidence>
<dbReference type="InterPro" id="IPR015943">
    <property type="entry name" value="WD40/YVTN_repeat-like_dom_sf"/>
</dbReference>
<organism evidence="2 3">
    <name type="scientific">Candidatus Pristimantibacillus lignocellulolyticus</name>
    <dbReference type="NCBI Taxonomy" id="2994561"/>
    <lineage>
        <taxon>Bacteria</taxon>
        <taxon>Bacillati</taxon>
        <taxon>Bacillota</taxon>
        <taxon>Bacilli</taxon>
        <taxon>Bacillales</taxon>
        <taxon>Paenibacillaceae</taxon>
        <taxon>Candidatus Pristimantibacillus</taxon>
    </lineage>
</organism>
<dbReference type="InterPro" id="IPR011048">
    <property type="entry name" value="Haem_d1_sf"/>
</dbReference>
<dbReference type="Pfam" id="PF10282">
    <property type="entry name" value="Lactonase"/>
    <property type="match status" value="1"/>
</dbReference>
<dbReference type="Proteomes" id="UP001056756">
    <property type="component" value="Chromosome"/>
</dbReference>
<dbReference type="PANTHER" id="PTHR30344">
    <property type="entry name" value="6-PHOSPHOGLUCONOLACTONASE-RELATED"/>
    <property type="match status" value="1"/>
</dbReference>
<proteinExistence type="inferred from homology"/>
<dbReference type="GO" id="GO:0017057">
    <property type="term" value="F:6-phosphogluconolactonase activity"/>
    <property type="evidence" value="ECO:0007669"/>
    <property type="project" value="TreeGrafter"/>
</dbReference>
<dbReference type="InterPro" id="IPR050282">
    <property type="entry name" value="Cycloisomerase_2"/>
</dbReference>
<evidence type="ECO:0000256" key="1">
    <source>
        <dbReference type="ARBA" id="ARBA00005564"/>
    </source>
</evidence>
<dbReference type="AlphaFoldDB" id="A0A9J6ZCH0"/>
<dbReference type="KEGG" id="plig:NAG76_18930"/>
<dbReference type="InterPro" id="IPR019405">
    <property type="entry name" value="Lactonase_7-beta_prop"/>
</dbReference>
<dbReference type="GO" id="GO:0005829">
    <property type="term" value="C:cytosol"/>
    <property type="evidence" value="ECO:0007669"/>
    <property type="project" value="TreeGrafter"/>
</dbReference>
<name>A0A9J6ZCH0_9BACL</name>
<dbReference type="EMBL" id="CP097899">
    <property type="protein sequence ID" value="URN93878.1"/>
    <property type="molecule type" value="Genomic_DNA"/>
</dbReference>
<sequence length="358" mass="38957">MSKVNVYVGSYAESHESGVEVFTLNEQTGQLTKTDEYVGLLNPTFLNVDIEKKQLYAVSEIENANGKKSGEISHFSLDTEAGTLSLVEKMPTVTGTTCHVQRDQADKYLTVTSYHLGMIGLVSLNQDGSLDKVVDEAQHIATTADPDRQDNAVPHPHSSFYSPDGKYLYVVDLGLDAIIGYKVDQVNGKLIQVNITKLAAGSGPRHLTFHPAAPYVYVINELNSTTTAFKYEESTGELTEIQTISTLPADFNGESYCAEITISTDGRFVYGSNRGHDSIVVYEVNANDGTLTAIQYISTCGGHPRHFALTPTGEYLLVANRDGNNIVTFKRNTNSGLLENIGVEVHSTKPVCVVPVIV</sequence>
<gene>
    <name evidence="2" type="ORF">NAG76_18930</name>
</gene>
<reference evidence="2" key="1">
    <citation type="submission" date="2022-05" db="EMBL/GenBank/DDBJ databases">
        <title>Novel bacterial taxa in a minimal lignocellulolytic consortium and its capacity to transform plastics disclosed by genome-resolved metagenomics.</title>
        <authorList>
            <person name="Rodriguez C.A.D."/>
            <person name="Diaz-Garcia L."/>
            <person name="Herrera K."/>
            <person name="Tarazona N.A."/>
            <person name="Sproer C."/>
            <person name="Overmann J."/>
            <person name="Jimenez D.J."/>
        </authorList>
    </citation>
    <scope>NUCLEOTIDE SEQUENCE</scope>
    <source>
        <strain evidence="2">MAG5</strain>
    </source>
</reference>